<gene>
    <name evidence="2" type="ORF">MNBD_ACTINO01-595</name>
</gene>
<evidence type="ECO:0000313" key="2">
    <source>
        <dbReference type="EMBL" id="VAV99475.1"/>
    </source>
</evidence>
<organism evidence="2">
    <name type="scientific">hydrothermal vent metagenome</name>
    <dbReference type="NCBI Taxonomy" id="652676"/>
    <lineage>
        <taxon>unclassified sequences</taxon>
        <taxon>metagenomes</taxon>
        <taxon>ecological metagenomes</taxon>
    </lineage>
</organism>
<protein>
    <submittedName>
        <fullName evidence="2">UDP-glucose 4-epimerase</fullName>
        <ecNumber evidence="2">5.1.3.2</ecNumber>
    </submittedName>
</protein>
<feature type="domain" description="NAD-dependent epimerase/dehydratase" evidence="1">
    <location>
        <begin position="4"/>
        <end position="226"/>
    </location>
</feature>
<accession>A0A3B0SXI9</accession>
<proteinExistence type="predicted"/>
<dbReference type="EC" id="5.1.3.2" evidence="2"/>
<dbReference type="InterPro" id="IPR001509">
    <property type="entry name" value="Epimerase_deHydtase"/>
</dbReference>
<reference evidence="2" key="1">
    <citation type="submission" date="2018-06" db="EMBL/GenBank/DDBJ databases">
        <authorList>
            <person name="Zhirakovskaya E."/>
        </authorList>
    </citation>
    <scope>NUCLEOTIDE SEQUENCE</scope>
</reference>
<dbReference type="Gene3D" id="3.40.50.720">
    <property type="entry name" value="NAD(P)-binding Rossmann-like Domain"/>
    <property type="match status" value="1"/>
</dbReference>
<name>A0A3B0SXI9_9ZZZZ</name>
<dbReference type="EMBL" id="UOEI01000258">
    <property type="protein sequence ID" value="VAV99475.1"/>
    <property type="molecule type" value="Genomic_DNA"/>
</dbReference>
<dbReference type="SUPFAM" id="SSF51735">
    <property type="entry name" value="NAD(P)-binding Rossmann-fold domains"/>
    <property type="match status" value="1"/>
</dbReference>
<evidence type="ECO:0000259" key="1">
    <source>
        <dbReference type="Pfam" id="PF01370"/>
    </source>
</evidence>
<dbReference type="InterPro" id="IPR036291">
    <property type="entry name" value="NAD(P)-bd_dom_sf"/>
</dbReference>
<dbReference type="GO" id="GO:0003978">
    <property type="term" value="F:UDP-glucose 4-epimerase activity"/>
    <property type="evidence" value="ECO:0007669"/>
    <property type="project" value="UniProtKB-EC"/>
</dbReference>
<keyword evidence="2" id="KW-0413">Isomerase</keyword>
<dbReference type="InterPro" id="IPR050177">
    <property type="entry name" value="Lipid_A_modif_metabolic_enz"/>
</dbReference>
<dbReference type="Pfam" id="PF01370">
    <property type="entry name" value="Epimerase"/>
    <property type="match status" value="1"/>
</dbReference>
<sequence length="315" mass="34845">MERILVTGAATWTGGKLIRRLEARPNTTVFAVDDHDPVVAFGSDFQHLSLDRLALAKYVLEVAPTTVIHLQSVHRTSEEGRSTDSEERIVGALALFGAIERLSSVESVVVKSDTAIYGASPRNPSVLTETTRSHGRPSRFQRDLTEMEHFIGEARERHPDISFTTLRFAPIFGPGVGNPLSRYLTLPTVPTLMGFDPRLQFIHELDAVRALEHAMDHPTPGTFNIAADGQMYLSRVLRLGRRIPQALPGRSFDVVLNGLSRFGISSPEHLKGLLKHGRITDTTKMHDVVGFSPRYTCRQTVLSAYGSIEAHDDES</sequence>
<dbReference type="PANTHER" id="PTHR43245:SF52">
    <property type="entry name" value="NAD-DEPENDENT EPIMERASE_DEHYDRATASE"/>
    <property type="match status" value="1"/>
</dbReference>
<dbReference type="PANTHER" id="PTHR43245">
    <property type="entry name" value="BIFUNCTIONAL POLYMYXIN RESISTANCE PROTEIN ARNA"/>
    <property type="match status" value="1"/>
</dbReference>
<dbReference type="AlphaFoldDB" id="A0A3B0SXI9"/>